<keyword evidence="2" id="KW-1185">Reference proteome</keyword>
<proteinExistence type="predicted"/>
<protein>
    <submittedName>
        <fullName evidence="1">14156_t:CDS:1</fullName>
    </submittedName>
</protein>
<dbReference type="Proteomes" id="UP000789525">
    <property type="component" value="Unassembled WGS sequence"/>
</dbReference>
<gene>
    <name evidence="1" type="ORF">ACOLOM_LOCUS13360</name>
</gene>
<feature type="non-terminal residue" evidence="1">
    <location>
        <position position="1"/>
    </location>
</feature>
<comment type="caution">
    <text evidence="1">The sequence shown here is derived from an EMBL/GenBank/DDBJ whole genome shotgun (WGS) entry which is preliminary data.</text>
</comment>
<reference evidence="1" key="1">
    <citation type="submission" date="2021-06" db="EMBL/GenBank/DDBJ databases">
        <authorList>
            <person name="Kallberg Y."/>
            <person name="Tangrot J."/>
            <person name="Rosling A."/>
        </authorList>
    </citation>
    <scope>NUCLEOTIDE SEQUENCE</scope>
    <source>
        <strain evidence="1">CL356</strain>
    </source>
</reference>
<name>A0ACA9QUK3_9GLOM</name>
<evidence type="ECO:0000313" key="1">
    <source>
        <dbReference type="EMBL" id="CAG8764235.1"/>
    </source>
</evidence>
<dbReference type="EMBL" id="CAJVPT010060764">
    <property type="protein sequence ID" value="CAG8764235.1"/>
    <property type="molecule type" value="Genomic_DNA"/>
</dbReference>
<evidence type="ECO:0000313" key="2">
    <source>
        <dbReference type="Proteomes" id="UP000789525"/>
    </source>
</evidence>
<accession>A0ACA9QUK3</accession>
<organism evidence="1 2">
    <name type="scientific">Acaulospora colombiana</name>
    <dbReference type="NCBI Taxonomy" id="27376"/>
    <lineage>
        <taxon>Eukaryota</taxon>
        <taxon>Fungi</taxon>
        <taxon>Fungi incertae sedis</taxon>
        <taxon>Mucoromycota</taxon>
        <taxon>Glomeromycotina</taxon>
        <taxon>Glomeromycetes</taxon>
        <taxon>Diversisporales</taxon>
        <taxon>Acaulosporaceae</taxon>
        <taxon>Acaulospora</taxon>
    </lineage>
</organism>
<sequence>SIDVPSCIPSVNTSRGGEWLSVVMLELELESLALGACIITMSAMTYFEISGWKASVVVPKRSGKRGENGW</sequence>